<proteinExistence type="predicted"/>
<accession>A0ABM7Z288</accession>
<protein>
    <submittedName>
        <fullName evidence="1">Uncharacterized protein</fullName>
    </submittedName>
</protein>
<dbReference type="InterPro" id="IPR008533">
    <property type="entry name" value="DUF815"/>
</dbReference>
<keyword evidence="2" id="KW-1185">Reference proteome</keyword>
<evidence type="ECO:0000313" key="1">
    <source>
        <dbReference type="EMBL" id="BDI17075.1"/>
    </source>
</evidence>
<reference evidence="1" key="1">
    <citation type="submission" date="2022-04" db="EMBL/GenBank/DDBJ databases">
        <title>Complete genome sequence of a cyanobacterium, Nostoc sp. SO-36, isolated in Antarctica.</title>
        <authorList>
            <person name="Kanesaki Y."/>
            <person name="Effendi D."/>
            <person name="Sakamoto T."/>
            <person name="Ohtani S."/>
            <person name="Awai K."/>
        </authorList>
    </citation>
    <scope>NUCLEOTIDE SEQUENCE</scope>
    <source>
        <strain evidence="1">SO-36</strain>
    </source>
</reference>
<dbReference type="PANTHER" id="PTHR42935">
    <property type="entry name" value="SLR0930 PROTEIN"/>
    <property type="match status" value="1"/>
</dbReference>
<dbReference type="PANTHER" id="PTHR42935:SF1">
    <property type="entry name" value="SLR0930 PROTEIN"/>
    <property type="match status" value="1"/>
</dbReference>
<name>A0ABM7Z288_NOSCO</name>
<dbReference type="Proteomes" id="UP001055453">
    <property type="component" value="Chromosome"/>
</dbReference>
<organism evidence="1 2">
    <name type="scientific">Nostoc cf. commune SO-36</name>
    <dbReference type="NCBI Taxonomy" id="449208"/>
    <lineage>
        <taxon>Bacteria</taxon>
        <taxon>Bacillati</taxon>
        <taxon>Cyanobacteriota</taxon>
        <taxon>Cyanophyceae</taxon>
        <taxon>Nostocales</taxon>
        <taxon>Nostocaceae</taxon>
        <taxon>Nostoc</taxon>
    </lineage>
</organism>
<gene>
    <name evidence="1" type="ORF">ANSO36C_28770</name>
</gene>
<sequence length="211" mass="24035">MDNQAMPMASTSSYTKVQHLQRQAASLLLYQSVLQGEVGIAFLELLQAIRYTEADARGCLQAYGNYFYALAAKNQNWEDYLITQLLFCENPFTRLAQQRKFEDLSPALIAAVQHDLQILQNLYECSSASLSEWVQSVAQMPISPVVWYKEQELVGVETKFATYLQELDNWGDVVEELATYYRQYGSGLFAEYRALRWQAGQVLSVFGILTP</sequence>
<evidence type="ECO:0000313" key="2">
    <source>
        <dbReference type="Proteomes" id="UP001055453"/>
    </source>
</evidence>
<dbReference type="EMBL" id="AP025732">
    <property type="protein sequence ID" value="BDI17075.1"/>
    <property type="molecule type" value="Genomic_DNA"/>
</dbReference>